<dbReference type="OrthoDB" id="14880at2157"/>
<name>G4RKR4_THETK</name>
<dbReference type="SUPFAM" id="SSF52402">
    <property type="entry name" value="Adenine nucleotide alpha hydrolases-like"/>
    <property type="match status" value="1"/>
</dbReference>
<dbReference type="STRING" id="768679.TTX_1533"/>
<feature type="domain" description="UspA" evidence="1">
    <location>
        <begin position="17"/>
        <end position="139"/>
    </location>
</feature>
<dbReference type="HOGENOM" id="CLU_049301_16_5_2"/>
<dbReference type="Gene3D" id="3.40.50.620">
    <property type="entry name" value="HUPs"/>
    <property type="match status" value="1"/>
</dbReference>
<organism evidence="2 3">
    <name type="scientific">Thermoproteus tenax (strain ATCC 35583 / DSM 2078 / JCM 9277 / NBRC 100435 / Kra 1)</name>
    <dbReference type="NCBI Taxonomy" id="768679"/>
    <lineage>
        <taxon>Archaea</taxon>
        <taxon>Thermoproteota</taxon>
        <taxon>Thermoprotei</taxon>
        <taxon>Thermoproteales</taxon>
        <taxon>Thermoproteaceae</taxon>
        <taxon>Thermoproteus</taxon>
    </lineage>
</organism>
<dbReference type="Proteomes" id="UP000002654">
    <property type="component" value="Chromosome"/>
</dbReference>
<keyword evidence="3" id="KW-1185">Reference proteome</keyword>
<sequence length="139" mass="16012">MERNTIDEPAYKLAYKFRRILVPIAPTERSLNSIEVARDFYHRYGSKIVFFYVSQAGEDENRVREFLSKYANDIPYELKIEKLKNNETIASMIINEINNEFYDLIIVESRGLTGAQALLYNSISAIIALTAPTSVLILR</sequence>
<evidence type="ECO:0000313" key="2">
    <source>
        <dbReference type="EMBL" id="CCC82159.1"/>
    </source>
</evidence>
<proteinExistence type="predicted"/>
<dbReference type="PRINTS" id="PR01438">
    <property type="entry name" value="UNVRSLSTRESS"/>
</dbReference>
<evidence type="ECO:0000313" key="3">
    <source>
        <dbReference type="Proteomes" id="UP000002654"/>
    </source>
</evidence>
<dbReference type="PATRIC" id="fig|768679.9.peg.1551"/>
<dbReference type="InterPro" id="IPR006016">
    <property type="entry name" value="UspA"/>
</dbReference>
<dbReference type="PaxDb" id="768679-TTX_1533"/>
<dbReference type="CDD" id="cd00293">
    <property type="entry name" value="USP-like"/>
    <property type="match status" value="1"/>
</dbReference>
<accession>G4RKR4</accession>
<dbReference type="EMBL" id="FN869859">
    <property type="protein sequence ID" value="CCC82159.1"/>
    <property type="molecule type" value="Genomic_DNA"/>
</dbReference>
<dbReference type="GeneID" id="11262411"/>
<dbReference type="Pfam" id="PF00582">
    <property type="entry name" value="Usp"/>
    <property type="match status" value="1"/>
</dbReference>
<evidence type="ECO:0000259" key="1">
    <source>
        <dbReference type="Pfam" id="PF00582"/>
    </source>
</evidence>
<dbReference type="InterPro" id="IPR014729">
    <property type="entry name" value="Rossmann-like_a/b/a_fold"/>
</dbReference>
<dbReference type="KEGG" id="ttn:TTX_1533"/>
<dbReference type="AlphaFoldDB" id="G4RKR4"/>
<protein>
    <submittedName>
        <fullName evidence="2">Nucleotide-binding protein, UspA family</fullName>
    </submittedName>
</protein>
<reference evidence="2 3" key="1">
    <citation type="journal article" date="2011" name="PLoS ONE">
        <title>The complete genome sequence of Thermoproteus tenax: a physiologically versatile member of the Crenarchaeota.</title>
        <authorList>
            <person name="Siebers B."/>
            <person name="Zaparty M."/>
            <person name="Raddatz G."/>
            <person name="Tjaden B."/>
            <person name="Albers S.V."/>
            <person name="Bell S.D."/>
            <person name="Blombach F."/>
            <person name="Kletzin A."/>
            <person name="Kyrpides N."/>
            <person name="Lanz C."/>
            <person name="Plagens A."/>
            <person name="Rampp M."/>
            <person name="Rosinus A."/>
            <person name="von Jan M."/>
            <person name="Makarova K.S."/>
            <person name="Klenk H.P."/>
            <person name="Schuster S.C."/>
            <person name="Hensel R."/>
        </authorList>
    </citation>
    <scope>NUCLEOTIDE SEQUENCE [LARGE SCALE GENOMIC DNA]</scope>
    <source>
        <strain evidence="3">ATCC 35583 / DSM 2078 / JCM 9277 / NBRC 100435 / Kra 1</strain>
    </source>
</reference>
<gene>
    <name evidence="2" type="ordered locus">TTX_1533</name>
</gene>
<dbReference type="RefSeq" id="WP_014127413.1">
    <property type="nucleotide sequence ID" value="NC_016070.1"/>
</dbReference>
<dbReference type="eggNOG" id="arCOG02053">
    <property type="taxonomic scope" value="Archaea"/>
</dbReference>
<dbReference type="InterPro" id="IPR006015">
    <property type="entry name" value="Universal_stress_UspA"/>
</dbReference>